<proteinExistence type="predicted"/>
<dbReference type="Gene3D" id="2.60.40.10">
    <property type="entry name" value="Immunoglobulins"/>
    <property type="match status" value="1"/>
</dbReference>
<reference evidence="2 3" key="1">
    <citation type="submission" date="2016-10" db="EMBL/GenBank/DDBJ databases">
        <authorList>
            <person name="de Groot N.N."/>
        </authorList>
    </citation>
    <scope>NUCLEOTIDE SEQUENCE [LARGE SCALE GENOMIC DNA]</scope>
    <source>
        <strain evidence="2 3">CGMCC 1.7005</strain>
    </source>
</reference>
<protein>
    <submittedName>
        <fullName evidence="2">IPT/TIG domain-containing protein</fullName>
    </submittedName>
</protein>
<dbReference type="STRING" id="477690.SAMN05216474_1606"/>
<dbReference type="OrthoDB" id="7574679at2"/>
<organism evidence="2 3">
    <name type="scientific">Lishizhenia tianjinensis</name>
    <dbReference type="NCBI Taxonomy" id="477690"/>
    <lineage>
        <taxon>Bacteria</taxon>
        <taxon>Pseudomonadati</taxon>
        <taxon>Bacteroidota</taxon>
        <taxon>Flavobacteriia</taxon>
        <taxon>Flavobacteriales</taxon>
        <taxon>Crocinitomicaceae</taxon>
        <taxon>Lishizhenia</taxon>
    </lineage>
</organism>
<dbReference type="Proteomes" id="UP000236454">
    <property type="component" value="Unassembled WGS sequence"/>
</dbReference>
<dbReference type="InterPro" id="IPR014756">
    <property type="entry name" value="Ig_E-set"/>
</dbReference>
<dbReference type="SUPFAM" id="SSF81296">
    <property type="entry name" value="E set domains"/>
    <property type="match status" value="1"/>
</dbReference>
<evidence type="ECO:0000313" key="2">
    <source>
        <dbReference type="EMBL" id="SFT65929.1"/>
    </source>
</evidence>
<evidence type="ECO:0000313" key="3">
    <source>
        <dbReference type="Proteomes" id="UP000236454"/>
    </source>
</evidence>
<dbReference type="Pfam" id="PF01833">
    <property type="entry name" value="TIG"/>
    <property type="match status" value="1"/>
</dbReference>
<dbReference type="InterPro" id="IPR013783">
    <property type="entry name" value="Ig-like_fold"/>
</dbReference>
<sequence length="334" mass="37162">MSYSVFKLLKVLFLVFSIIGYTRYSIAQKGLIPVDLNTKVLNANHIVKGRVIDQTSLWVKNNTNIETHNLVELTTQFKGDCDTNLITIITKGGTIGNEKIIHTANLQLKEGEQGLFFLNNISGSYYHVFSEKQGFYKYEKGVAFDVFNLSSVTDLENDIRSFLGQPTVINLNMTPKSLGQGNNFSFYPNAITAGTNSLITITGSGFGTQGVDSVNYISFEDPEYHVTVYEPLDSVTDYLVWTDTLIKAYVPTKASTGLIRLTLNDVDYFSTDSLYVPYSVVNWNGEIIGLGNQNGSGGMSWSLNSNLDFYANSRLTSARNKWKCATGINWNNNL</sequence>
<accession>A0A1I6ZTB9</accession>
<dbReference type="InterPro" id="IPR002909">
    <property type="entry name" value="IPT_dom"/>
</dbReference>
<keyword evidence="3" id="KW-1185">Reference proteome</keyword>
<name>A0A1I6ZTB9_9FLAO</name>
<feature type="domain" description="IPT/TIG" evidence="1">
    <location>
        <begin position="185"/>
        <end position="272"/>
    </location>
</feature>
<dbReference type="EMBL" id="FPAS01000002">
    <property type="protein sequence ID" value="SFT65929.1"/>
    <property type="molecule type" value="Genomic_DNA"/>
</dbReference>
<gene>
    <name evidence="2" type="ORF">SAMN05216474_1606</name>
</gene>
<dbReference type="RefSeq" id="WP_090248034.1">
    <property type="nucleotide sequence ID" value="NZ_FPAS01000002.1"/>
</dbReference>
<dbReference type="AlphaFoldDB" id="A0A1I6ZTB9"/>
<evidence type="ECO:0000259" key="1">
    <source>
        <dbReference type="Pfam" id="PF01833"/>
    </source>
</evidence>